<keyword evidence="1" id="KW-0812">Transmembrane</keyword>
<dbReference type="AlphaFoldDB" id="A0A938WXS7"/>
<dbReference type="EMBL" id="JACLYU010000006">
    <property type="protein sequence ID" value="MBM6699622.1"/>
    <property type="molecule type" value="Genomic_DNA"/>
</dbReference>
<evidence type="ECO:0000313" key="3">
    <source>
        <dbReference type="Proteomes" id="UP000718821"/>
    </source>
</evidence>
<sequence>MTFNRYMFLRMWVEALGAAACLALIAVGGALEGVIVAGVVALVWAAGEVWAATVLQRRHPRRDELSDENQKQAMQFALMALVAVLVLIGFADTVAGLFSTGDVRIHPMLLPALAMAALAVADARYLWLERGDMKDDDDED</sequence>
<keyword evidence="3" id="KW-1185">Reference proteome</keyword>
<dbReference type="RefSeq" id="WP_204468593.1">
    <property type="nucleotide sequence ID" value="NZ_JACLYU010000006.1"/>
</dbReference>
<feature type="transmembrane region" description="Helical" evidence="1">
    <location>
        <begin position="76"/>
        <end position="99"/>
    </location>
</feature>
<evidence type="ECO:0000313" key="2">
    <source>
        <dbReference type="EMBL" id="MBM6699622.1"/>
    </source>
</evidence>
<reference evidence="2" key="1">
    <citation type="submission" date="2020-08" db="EMBL/GenBank/DDBJ databases">
        <authorList>
            <person name="Cejkova D."/>
            <person name="Kubasova T."/>
            <person name="Jahodarova E."/>
            <person name="Rychlik I."/>
        </authorList>
    </citation>
    <scope>NUCLEOTIDE SEQUENCE</scope>
    <source>
        <strain evidence="2">An836</strain>
    </source>
</reference>
<name>A0A938WXS7_9BIFI</name>
<keyword evidence="1" id="KW-1133">Transmembrane helix</keyword>
<protein>
    <submittedName>
        <fullName evidence="2">Uncharacterized protein</fullName>
    </submittedName>
</protein>
<proteinExistence type="predicted"/>
<feature type="transmembrane region" description="Helical" evidence="1">
    <location>
        <begin position="105"/>
        <end position="127"/>
    </location>
</feature>
<comment type="caution">
    <text evidence="2">The sequence shown here is derived from an EMBL/GenBank/DDBJ whole genome shotgun (WGS) entry which is preliminary data.</text>
</comment>
<accession>A0A938WXS7</accession>
<dbReference type="Proteomes" id="UP000718821">
    <property type="component" value="Unassembled WGS sequence"/>
</dbReference>
<evidence type="ECO:0000256" key="1">
    <source>
        <dbReference type="SAM" id="Phobius"/>
    </source>
</evidence>
<keyword evidence="1" id="KW-0472">Membrane</keyword>
<reference evidence="2" key="2">
    <citation type="journal article" date="2021" name="Sci. Rep.">
        <title>The distribution of antibiotic resistance genes in chicken gut microbiota commensals.</title>
        <authorList>
            <person name="Juricova H."/>
            <person name="Matiasovicova J."/>
            <person name="Kubasova T."/>
            <person name="Cejkova D."/>
            <person name="Rychlik I."/>
        </authorList>
    </citation>
    <scope>NUCLEOTIDE SEQUENCE</scope>
    <source>
        <strain evidence="2">An836</strain>
    </source>
</reference>
<organism evidence="2 3">
    <name type="scientific">Bifidobacterium pullorum subsp. saeculare</name>
    <dbReference type="NCBI Taxonomy" id="78257"/>
    <lineage>
        <taxon>Bacteria</taxon>
        <taxon>Bacillati</taxon>
        <taxon>Actinomycetota</taxon>
        <taxon>Actinomycetes</taxon>
        <taxon>Bifidobacteriales</taxon>
        <taxon>Bifidobacteriaceae</taxon>
        <taxon>Bifidobacterium</taxon>
    </lineage>
</organism>
<feature type="transmembrane region" description="Helical" evidence="1">
    <location>
        <begin position="34"/>
        <end position="55"/>
    </location>
</feature>
<gene>
    <name evidence="2" type="ORF">H7U32_04695</name>
</gene>
<feature type="transmembrane region" description="Helical" evidence="1">
    <location>
        <begin position="7"/>
        <end position="28"/>
    </location>
</feature>